<dbReference type="InterPro" id="IPR011335">
    <property type="entry name" value="Restrct_endonuc-II-like"/>
</dbReference>
<accession>A0A0C9R022</accession>
<dbReference type="InterPro" id="IPR051703">
    <property type="entry name" value="NF-kappa-B_Signaling_Reg"/>
</dbReference>
<organism evidence="2">
    <name type="scientific">Amblyomma americanum</name>
    <name type="common">Lone star tick</name>
    <dbReference type="NCBI Taxonomy" id="6943"/>
    <lineage>
        <taxon>Eukaryota</taxon>
        <taxon>Metazoa</taxon>
        <taxon>Ecdysozoa</taxon>
        <taxon>Arthropoda</taxon>
        <taxon>Chelicerata</taxon>
        <taxon>Arachnida</taxon>
        <taxon>Acari</taxon>
        <taxon>Parasitiformes</taxon>
        <taxon>Ixodida</taxon>
        <taxon>Ixodoidea</taxon>
        <taxon>Ixodidae</taxon>
        <taxon>Amblyomminae</taxon>
        <taxon>Amblyomma</taxon>
    </lineage>
</organism>
<sequence>SAAMRYGIKTAGAARQSLEKKLEARIVQTGLVVLPQQPWLCCSPDGLVEIGGETVLIEIKCTFKFKDSPFINYEERICHLPYLTFTDDIITLKETHQYYTQVQVSMYILNLQSALLYVYSPNQSVIVSVIRDELFLWEVIPKLEHFYFKFFIPAVF</sequence>
<dbReference type="InterPro" id="IPR011604">
    <property type="entry name" value="PDDEXK-like_dom_sf"/>
</dbReference>
<protein>
    <submittedName>
        <fullName evidence="2">Putative is4eu-2 dr</fullName>
    </submittedName>
</protein>
<dbReference type="SUPFAM" id="SSF52980">
    <property type="entry name" value="Restriction endonuclease-like"/>
    <property type="match status" value="1"/>
</dbReference>
<evidence type="ECO:0000259" key="1">
    <source>
        <dbReference type="Pfam" id="PF09588"/>
    </source>
</evidence>
<dbReference type="Pfam" id="PF09588">
    <property type="entry name" value="YqaJ"/>
    <property type="match status" value="1"/>
</dbReference>
<feature type="domain" description="YqaJ viral recombinase" evidence="1">
    <location>
        <begin position="2"/>
        <end position="108"/>
    </location>
</feature>
<dbReference type="EMBL" id="GBZX01002390">
    <property type="protein sequence ID" value="JAG90350.1"/>
    <property type="molecule type" value="mRNA"/>
</dbReference>
<dbReference type="PANTHER" id="PTHR46609">
    <property type="entry name" value="EXONUCLEASE, PHAGE-TYPE/RECB, C-TERMINAL DOMAIN-CONTAINING PROTEIN"/>
    <property type="match status" value="1"/>
</dbReference>
<feature type="non-terminal residue" evidence="2">
    <location>
        <position position="1"/>
    </location>
</feature>
<proteinExistence type="evidence at transcript level"/>
<dbReference type="InterPro" id="IPR019080">
    <property type="entry name" value="YqaJ_viral_recombinase"/>
</dbReference>
<dbReference type="CDD" id="cd22343">
    <property type="entry name" value="PDDEXK_lambda_exonuclease-like"/>
    <property type="match status" value="1"/>
</dbReference>
<dbReference type="PANTHER" id="PTHR46609:SF8">
    <property type="entry name" value="YQAJ VIRAL RECOMBINASE DOMAIN-CONTAINING PROTEIN"/>
    <property type="match status" value="1"/>
</dbReference>
<dbReference type="AlphaFoldDB" id="A0A0C9R022"/>
<reference evidence="2" key="1">
    <citation type="journal article" date="2015" name="PLoS ONE">
        <title>An Insight into the Sialome of the Lone Star Tick, Amblyomma americanum, with a Glimpse on Its Time Dependent Gene Expression.</title>
        <authorList>
            <person name="Karim S."/>
            <person name="Ribeiro J.M."/>
        </authorList>
    </citation>
    <scope>NUCLEOTIDE SEQUENCE</scope>
    <source>
        <tissue evidence="2">Salivary gland</tissue>
    </source>
</reference>
<dbReference type="Gene3D" id="3.90.320.10">
    <property type="match status" value="1"/>
</dbReference>
<name>A0A0C9R022_AMBAM</name>
<dbReference type="GO" id="GO:0006281">
    <property type="term" value="P:DNA repair"/>
    <property type="evidence" value="ECO:0007669"/>
    <property type="project" value="UniProtKB-ARBA"/>
</dbReference>
<evidence type="ECO:0000313" key="2">
    <source>
        <dbReference type="EMBL" id="JAG90350.1"/>
    </source>
</evidence>